<gene>
    <name evidence="3" type="ORF">HFP15_15670</name>
</gene>
<dbReference type="PANTHER" id="PTHR40761">
    <property type="entry name" value="CONSERVED INTEGRAL MEMBRANE ALANINE VALINE AND LEUCINE RICH PROTEIN-RELATED"/>
    <property type="match status" value="1"/>
</dbReference>
<dbReference type="NCBIfam" id="NF038012">
    <property type="entry name" value="DMT_1"/>
    <property type="match status" value="1"/>
</dbReference>
<feature type="transmembrane region" description="Helical" evidence="1">
    <location>
        <begin position="133"/>
        <end position="152"/>
    </location>
</feature>
<dbReference type="SUPFAM" id="SSF103481">
    <property type="entry name" value="Multidrug resistance efflux transporter EmrE"/>
    <property type="match status" value="1"/>
</dbReference>
<keyword evidence="1" id="KW-1133">Transmembrane helix</keyword>
<organism evidence="3 4">
    <name type="scientific">Amycolatopsis acididurans</name>
    <dbReference type="NCBI Taxonomy" id="2724524"/>
    <lineage>
        <taxon>Bacteria</taxon>
        <taxon>Bacillati</taxon>
        <taxon>Actinomycetota</taxon>
        <taxon>Actinomycetes</taxon>
        <taxon>Pseudonocardiales</taxon>
        <taxon>Pseudonocardiaceae</taxon>
        <taxon>Amycolatopsis</taxon>
    </lineage>
</organism>
<evidence type="ECO:0000313" key="3">
    <source>
        <dbReference type="EMBL" id="NKQ54324.1"/>
    </source>
</evidence>
<comment type="caution">
    <text evidence="3">The sequence shown here is derived from an EMBL/GenBank/DDBJ whole genome shotgun (WGS) entry which is preliminary data.</text>
</comment>
<feature type="signal peptide" evidence="2">
    <location>
        <begin position="1"/>
        <end position="18"/>
    </location>
</feature>
<evidence type="ECO:0000256" key="1">
    <source>
        <dbReference type="SAM" id="Phobius"/>
    </source>
</evidence>
<keyword evidence="1" id="KW-0472">Membrane</keyword>
<feature type="transmembrane region" description="Helical" evidence="1">
    <location>
        <begin position="102"/>
        <end position="121"/>
    </location>
</feature>
<dbReference type="RefSeq" id="WP_168516131.1">
    <property type="nucleotide sequence ID" value="NZ_JAAXLS010000009.1"/>
</dbReference>
<feature type="transmembrane region" description="Helical" evidence="1">
    <location>
        <begin position="48"/>
        <end position="81"/>
    </location>
</feature>
<feature type="transmembrane region" description="Helical" evidence="1">
    <location>
        <begin position="198"/>
        <end position="218"/>
    </location>
</feature>
<reference evidence="3 4" key="1">
    <citation type="submission" date="2020-04" db="EMBL/GenBank/DDBJ databases">
        <title>Novel species.</title>
        <authorList>
            <person name="Teo W.F.A."/>
            <person name="Lipun K."/>
            <person name="Srisuk N."/>
            <person name="Duangmal K."/>
        </authorList>
    </citation>
    <scope>NUCLEOTIDE SEQUENCE [LARGE SCALE GENOMIC DNA]</scope>
    <source>
        <strain evidence="3 4">K13G38</strain>
    </source>
</reference>
<dbReference type="Gene3D" id="1.10.3730.20">
    <property type="match status" value="1"/>
</dbReference>
<keyword evidence="4" id="KW-1185">Reference proteome</keyword>
<name>A0ABX1J5W6_9PSEU</name>
<dbReference type="Proteomes" id="UP000715441">
    <property type="component" value="Unassembled WGS sequence"/>
</dbReference>
<feature type="transmembrane region" description="Helical" evidence="1">
    <location>
        <begin position="164"/>
        <end position="192"/>
    </location>
</feature>
<dbReference type="PANTHER" id="PTHR40761:SF1">
    <property type="entry name" value="CONSERVED INTEGRAL MEMBRANE ALANINE VALINE AND LEUCINE RICH PROTEIN-RELATED"/>
    <property type="match status" value="1"/>
</dbReference>
<evidence type="ECO:0000313" key="4">
    <source>
        <dbReference type="Proteomes" id="UP000715441"/>
    </source>
</evidence>
<dbReference type="InterPro" id="IPR037185">
    <property type="entry name" value="EmrE-like"/>
</dbReference>
<sequence length="299" mass="30722">MALAVMFAVLAAAANATASVLQRKAARREPDRGGLSLRMLLDLARQPAWIGGIITILLGFALQAAALAAGPILLVQPILILEVGFTLLLSTLVFRSRLHVREWVAVLGMSAGVALLLVAFAPRGGDTRNAPTAAWILGSVVTVMVAGLLTLFGHRSRDARRAAFLGVAAGIWFGFTAALVAGVMAALAGGIGALAGTWQLYALVVAGPLGFFQLQNALRAGRLVASQPGLTLANPVASVGWGIAVFGDQVRGGAWIIAEVAGAAAVAVCTVLLARSPLLQGEQGRSEQDASPGQERAAR</sequence>
<dbReference type="EMBL" id="JAAXLS010000009">
    <property type="protein sequence ID" value="NKQ54324.1"/>
    <property type="molecule type" value="Genomic_DNA"/>
</dbReference>
<evidence type="ECO:0000256" key="2">
    <source>
        <dbReference type="SAM" id="SignalP"/>
    </source>
</evidence>
<protein>
    <submittedName>
        <fullName evidence="3">DMT family transporter</fullName>
    </submittedName>
</protein>
<proteinExistence type="predicted"/>
<feature type="chain" id="PRO_5046168115" evidence="2">
    <location>
        <begin position="19"/>
        <end position="299"/>
    </location>
</feature>
<accession>A0ABX1J5W6</accession>
<feature type="transmembrane region" description="Helical" evidence="1">
    <location>
        <begin position="253"/>
        <end position="274"/>
    </location>
</feature>
<keyword evidence="1" id="KW-0812">Transmembrane</keyword>
<keyword evidence="2" id="KW-0732">Signal</keyword>